<accession>A0A8H6VXK4</accession>
<proteinExistence type="predicted"/>
<reference evidence="2" key="1">
    <citation type="submission" date="2020-05" db="EMBL/GenBank/DDBJ databases">
        <title>Mycena genomes resolve the evolution of fungal bioluminescence.</title>
        <authorList>
            <person name="Tsai I.J."/>
        </authorList>
    </citation>
    <scope>NUCLEOTIDE SEQUENCE</scope>
    <source>
        <strain evidence="2">110903Hualien_Pintung</strain>
    </source>
</reference>
<organism evidence="2 3">
    <name type="scientific">Mycena chlorophos</name>
    <name type="common">Agaric fungus</name>
    <name type="synonym">Agaricus chlorophos</name>
    <dbReference type="NCBI Taxonomy" id="658473"/>
    <lineage>
        <taxon>Eukaryota</taxon>
        <taxon>Fungi</taxon>
        <taxon>Dikarya</taxon>
        <taxon>Basidiomycota</taxon>
        <taxon>Agaricomycotina</taxon>
        <taxon>Agaricomycetes</taxon>
        <taxon>Agaricomycetidae</taxon>
        <taxon>Agaricales</taxon>
        <taxon>Marasmiineae</taxon>
        <taxon>Mycenaceae</taxon>
        <taxon>Mycena</taxon>
    </lineage>
</organism>
<evidence type="ECO:0000313" key="2">
    <source>
        <dbReference type="EMBL" id="KAF7293883.1"/>
    </source>
</evidence>
<evidence type="ECO:0000313" key="3">
    <source>
        <dbReference type="Proteomes" id="UP000613580"/>
    </source>
</evidence>
<keyword evidence="3" id="KW-1185">Reference proteome</keyword>
<sequence>MEPFRKLKDLKAKTAKVFRTGYEDPQVPLKARLGSLGAWTGVSVVAGVAYGTLCGAIVEQAAAAARANRFRKQPAAATLALPPLRLRLSTGVLTGGAAFALNPLAFLLLPFTSRDTGKIHLWRSKIDADELVVGLAVLSSLGYKLGRRAAPPMNAVEYGAALLGVGGIGLYWALIPGYWRPEGWRRRWSRG</sequence>
<feature type="transmembrane region" description="Helical" evidence="1">
    <location>
        <begin position="158"/>
        <end position="179"/>
    </location>
</feature>
<protein>
    <submittedName>
        <fullName evidence="2">Uncharacterized protein</fullName>
    </submittedName>
</protein>
<dbReference type="Proteomes" id="UP000613580">
    <property type="component" value="Unassembled WGS sequence"/>
</dbReference>
<feature type="transmembrane region" description="Helical" evidence="1">
    <location>
        <begin position="88"/>
        <end position="109"/>
    </location>
</feature>
<keyword evidence="1" id="KW-0472">Membrane</keyword>
<evidence type="ECO:0000256" key="1">
    <source>
        <dbReference type="SAM" id="Phobius"/>
    </source>
</evidence>
<dbReference type="AlphaFoldDB" id="A0A8H6VXK4"/>
<feature type="transmembrane region" description="Helical" evidence="1">
    <location>
        <begin position="36"/>
        <end position="58"/>
    </location>
</feature>
<name>A0A8H6VXK4_MYCCL</name>
<dbReference type="EMBL" id="JACAZE010000020">
    <property type="protein sequence ID" value="KAF7293883.1"/>
    <property type="molecule type" value="Genomic_DNA"/>
</dbReference>
<gene>
    <name evidence="2" type="ORF">HMN09_01184400</name>
</gene>
<keyword evidence="1" id="KW-1133">Transmembrane helix</keyword>
<keyword evidence="1" id="KW-0812">Transmembrane</keyword>
<comment type="caution">
    <text evidence="2">The sequence shown here is derived from an EMBL/GenBank/DDBJ whole genome shotgun (WGS) entry which is preliminary data.</text>
</comment>